<dbReference type="AlphaFoldDB" id="A0A806KGQ3"/>
<sequence length="334" mass="37468">MPNIGAMPIHHSKMDSKGMARIFKAITEGPYPLALAPEGQVSYFTDSLPHLENGTIFIGFQAASQMADKNINIPVEILPLSIHLRYDKHGEAAMIKLLGKIEKLCDISNGNLPFTERLRQCREYILKINENRYNIKSDDSVSFETRLEKIVNAALETAERMLGINSGGSPKSDAAKDGAVSGDDFFPRLYKVRQLCWDKIFLPGVVSLEQKTVVERNAMDLGAGEAWYISRHQELADFGWYFRRPLPTEDAALHNRIEYVQNLYDFANRTMGGAIANRVNIFPRKVIIHAATVINLTERLPRYKENKKCAIAAGAADLEKAYLDSIKKANDLPN</sequence>
<protein>
    <recommendedName>
        <fullName evidence="2">Acyltransferase</fullName>
    </recommendedName>
</protein>
<accession>A0A806KGQ3</accession>
<proteinExistence type="predicted"/>
<name>A0A806KGQ3_9BACT</name>
<evidence type="ECO:0000313" key="1">
    <source>
        <dbReference type="EMBL" id="AGS53805.1"/>
    </source>
</evidence>
<dbReference type="EMBL" id="JQ844252">
    <property type="protein sequence ID" value="AGS53805.1"/>
    <property type="molecule type" value="Genomic_DNA"/>
</dbReference>
<evidence type="ECO:0008006" key="2">
    <source>
        <dbReference type="Google" id="ProtNLM"/>
    </source>
</evidence>
<organism evidence="1">
    <name type="scientific">uncultured bacterium contig00039</name>
    <dbReference type="NCBI Taxonomy" id="1181527"/>
    <lineage>
        <taxon>Bacteria</taxon>
        <taxon>environmental samples</taxon>
    </lineage>
</organism>
<reference evidence="1" key="1">
    <citation type="submission" date="2012-03" db="EMBL/GenBank/DDBJ databases">
        <title>Functional metagenomics reveals considerable lignocellulase gene clusters in the gut microbiome of a wood-feeding higher termite.</title>
        <authorList>
            <person name="Liu N."/>
        </authorList>
    </citation>
    <scope>NUCLEOTIDE SEQUENCE</scope>
</reference>